<evidence type="ECO:0000256" key="2">
    <source>
        <dbReference type="SAM" id="Phobius"/>
    </source>
</evidence>
<dbReference type="InterPro" id="IPR010982">
    <property type="entry name" value="Lambda_DNA-bd_dom_sf"/>
</dbReference>
<dbReference type="SMART" id="SM00530">
    <property type="entry name" value="HTH_XRE"/>
    <property type="match status" value="1"/>
</dbReference>
<feature type="transmembrane region" description="Helical" evidence="2">
    <location>
        <begin position="227"/>
        <end position="244"/>
    </location>
</feature>
<dbReference type="AlphaFoldDB" id="A0A379DC31"/>
<feature type="transmembrane region" description="Helical" evidence="2">
    <location>
        <begin position="106"/>
        <end position="127"/>
    </location>
</feature>
<dbReference type="Proteomes" id="UP000254777">
    <property type="component" value="Unassembled WGS sequence"/>
</dbReference>
<evidence type="ECO:0000259" key="3">
    <source>
        <dbReference type="PROSITE" id="PS50943"/>
    </source>
</evidence>
<dbReference type="Gene3D" id="1.10.260.40">
    <property type="entry name" value="lambda repressor-like DNA-binding domains"/>
    <property type="match status" value="1"/>
</dbReference>
<dbReference type="PROSITE" id="PS50943">
    <property type="entry name" value="HTH_CROC1"/>
    <property type="match status" value="1"/>
</dbReference>
<feature type="transmembrane region" description="Helical" evidence="2">
    <location>
        <begin position="282"/>
        <end position="300"/>
    </location>
</feature>
<sequence>MILADKIIEERKKNGWSQEELAEKLGVSRQSVSKWESAQSVPDLNRILNMSKIFGVSTDYLLKDEIDTVQKNYESIAVEVESKNIKNVSMEEAVDFLKISEENSMWSALSIFLYIASPIVLLILSGLAESKLFGVSEDMIISVGVPVLLFMVALGVYISIGCGNRAKKYKFISRNEIETAYGVDGLVREKKNNHSNKYTNTIAIGVVACILACVPLLVSTALTDEDYIIFNMVALLIFIIAVSVNRMAQVGLVKDSYDKLLQEGDFTVANKKIATVINKVSSVYWGIALAIYLAWSLYTMKWGFTWIVWPVAGVLYAVVINITKIFVKAED</sequence>
<evidence type="ECO:0000313" key="4">
    <source>
        <dbReference type="EMBL" id="SUB74803.1"/>
    </source>
</evidence>
<dbReference type="EMBL" id="UGTH01000001">
    <property type="protein sequence ID" value="SUB74803.1"/>
    <property type="molecule type" value="Genomic_DNA"/>
</dbReference>
<dbReference type="PANTHER" id="PTHR46558:SF4">
    <property type="entry name" value="DNA-BIDING PHAGE PROTEIN"/>
    <property type="match status" value="1"/>
</dbReference>
<dbReference type="PANTHER" id="PTHR46558">
    <property type="entry name" value="TRACRIPTIONAL REGULATORY PROTEIN-RELATED-RELATED"/>
    <property type="match status" value="1"/>
</dbReference>
<keyword evidence="2" id="KW-0472">Membrane</keyword>
<evidence type="ECO:0000313" key="5">
    <source>
        <dbReference type="Proteomes" id="UP000254777"/>
    </source>
</evidence>
<protein>
    <submittedName>
        <fullName evidence="4">HTH-type transcriptional regulator immR</fullName>
    </submittedName>
</protein>
<reference evidence="4 5" key="1">
    <citation type="submission" date="2018-06" db="EMBL/GenBank/DDBJ databases">
        <authorList>
            <consortium name="Pathogen Informatics"/>
            <person name="Doyle S."/>
        </authorList>
    </citation>
    <scope>NUCLEOTIDE SEQUENCE [LARGE SCALE GENOMIC DNA]</scope>
    <source>
        <strain evidence="4 5">NCTC11088</strain>
    </source>
</reference>
<dbReference type="RefSeq" id="WP_004819184.1">
    <property type="nucleotide sequence ID" value="NZ_UGTH01000001.1"/>
</dbReference>
<keyword evidence="2" id="KW-0812">Transmembrane</keyword>
<name>A0A379DC31_9FIRM</name>
<dbReference type="CDD" id="cd00093">
    <property type="entry name" value="HTH_XRE"/>
    <property type="match status" value="1"/>
</dbReference>
<dbReference type="InterPro" id="IPR001387">
    <property type="entry name" value="Cro/C1-type_HTH"/>
</dbReference>
<keyword evidence="2" id="KW-1133">Transmembrane helix</keyword>
<keyword evidence="1" id="KW-0238">DNA-binding</keyword>
<dbReference type="GO" id="GO:0003677">
    <property type="term" value="F:DNA binding"/>
    <property type="evidence" value="ECO:0007669"/>
    <property type="project" value="UniProtKB-KW"/>
</dbReference>
<dbReference type="SUPFAM" id="SSF47413">
    <property type="entry name" value="lambda repressor-like DNA-binding domains"/>
    <property type="match status" value="1"/>
</dbReference>
<gene>
    <name evidence="4" type="primary">immR_2</name>
    <name evidence="4" type="ORF">NCTC11088_00561</name>
</gene>
<accession>A0A379DC31</accession>
<evidence type="ECO:0000256" key="1">
    <source>
        <dbReference type="ARBA" id="ARBA00023125"/>
    </source>
</evidence>
<feature type="transmembrane region" description="Helical" evidence="2">
    <location>
        <begin position="306"/>
        <end position="327"/>
    </location>
</feature>
<proteinExistence type="predicted"/>
<dbReference type="Pfam" id="PF01381">
    <property type="entry name" value="HTH_3"/>
    <property type="match status" value="1"/>
</dbReference>
<feature type="transmembrane region" description="Helical" evidence="2">
    <location>
        <begin position="198"/>
        <end position="221"/>
    </location>
</feature>
<feature type="domain" description="HTH cro/C1-type" evidence="3">
    <location>
        <begin position="7"/>
        <end position="61"/>
    </location>
</feature>
<feature type="transmembrane region" description="Helical" evidence="2">
    <location>
        <begin position="139"/>
        <end position="160"/>
    </location>
</feature>
<organism evidence="4 5">
    <name type="scientific">Peptoniphilus indolicus</name>
    <dbReference type="NCBI Taxonomy" id="33030"/>
    <lineage>
        <taxon>Bacteria</taxon>
        <taxon>Bacillati</taxon>
        <taxon>Bacillota</taxon>
        <taxon>Tissierellia</taxon>
        <taxon>Tissierellales</taxon>
        <taxon>Peptoniphilaceae</taxon>
        <taxon>Peptoniphilus</taxon>
    </lineage>
</organism>